<protein>
    <submittedName>
        <fullName evidence="2">Uncharacterized protein</fullName>
    </submittedName>
</protein>
<dbReference type="Proteomes" id="UP000468388">
    <property type="component" value="Unassembled WGS sequence"/>
</dbReference>
<gene>
    <name evidence="2" type="ORF">GO495_22155</name>
</gene>
<comment type="caution">
    <text evidence="2">The sequence shown here is derived from an EMBL/GenBank/DDBJ whole genome shotgun (WGS) entry which is preliminary data.</text>
</comment>
<proteinExistence type="predicted"/>
<evidence type="ECO:0000313" key="2">
    <source>
        <dbReference type="EMBL" id="MVT43318.1"/>
    </source>
</evidence>
<dbReference type="OrthoDB" id="604269at2"/>
<accession>A0A6N8JG71</accession>
<name>A0A6N8JG71_9BACT</name>
<dbReference type="RefSeq" id="WP_157301931.1">
    <property type="nucleotide sequence ID" value="NZ_BAAAZB010000026.1"/>
</dbReference>
<feature type="chain" id="PRO_5027099919" evidence="1">
    <location>
        <begin position="25"/>
        <end position="1101"/>
    </location>
</feature>
<keyword evidence="3" id="KW-1185">Reference proteome</keyword>
<evidence type="ECO:0000256" key="1">
    <source>
        <dbReference type="SAM" id="SignalP"/>
    </source>
</evidence>
<evidence type="ECO:0000313" key="3">
    <source>
        <dbReference type="Proteomes" id="UP000468388"/>
    </source>
</evidence>
<dbReference type="AlphaFoldDB" id="A0A6N8JG71"/>
<reference evidence="2 3" key="1">
    <citation type="submission" date="2019-12" db="EMBL/GenBank/DDBJ databases">
        <title>The draft genomic sequence of strain Chitinophaga oryziterrae JCM 16595.</title>
        <authorList>
            <person name="Zhang X."/>
        </authorList>
    </citation>
    <scope>NUCLEOTIDE SEQUENCE [LARGE SCALE GENOMIC DNA]</scope>
    <source>
        <strain evidence="2 3">JCM 16595</strain>
    </source>
</reference>
<feature type="signal peptide" evidence="1">
    <location>
        <begin position="1"/>
        <end position="24"/>
    </location>
</feature>
<dbReference type="EMBL" id="WRXO01000007">
    <property type="protein sequence ID" value="MVT43318.1"/>
    <property type="molecule type" value="Genomic_DNA"/>
</dbReference>
<sequence length="1101" mass="125339">MRQVYLKLMILFLALAGTINIARAGTPEDSLVDAQAAIIRKNLAARIQENERLIKAGKAAEASYVVSAMQDQPYSVFTSFTSLAARQLWIKQSLSMRLVGLDQLSSHVNNLNAWISELRKTYLDNTPYKDYKIYFVVSGIYNYKDIERKDPEYDWNKMRTVNYYEQVRTNPGAYTEKEEEIIRAIMSKVKNDKDNSVLKASLEKDKYIVCYLFNLYKNYSGVHAEYHAGMELSESRMIMGSTPEVHNTFIINGIYHSSSIEPSLIAELQNYNKNHQQSPPSDSGTNITTRNDYLSQLIRNVYIFFGQKAGGGLANVDCEHDEGLIDRLEDLYKTPLPNATKIDISVSLKDLTLETRKCLLEKLSQKAICGDNKVLPFTSNLCEQLILDIVRSTPLEQQRAFLDHLNGNAQLLRKLIVKTDDKHELFDYSTEGENNYTELVKVLCQFAYNVYKAELTLAIAETSPCKTLTYDPQAPYNDLSNEVLAHYTDGNQFSFEFRRYRGPCSYQYFDYYGNAQYGNQNFTVDPFAWVSIVPTTDLPFNFFVDGKQQEARGKTLYIPALMLYWNIEKNTEQGIKDNLERAKNVIDVGMLIFGEGWMELKGSKLKKLWAGINNAVTIANTATSDPEIKRWLEGSPMGEKALNALEVISNHVSTPGNIKEQIEKGEVKPETLKTLNDIVVFWQGVMANPPTYDPNLNYASVTTLVREIQEGLLEEDAISTKIPLIAAAGTGTQTGTQPNPQTGTQAPCDLCGNEPLMCKLEKTATYDKRTDALHILCARLQNAWLNPVAKKLDDMDVNELNTFLSDVVNNTPSGANCYTIVNGYLAQNIPSLTVGTVNAWHIYREAGRTCLRVSQPHLTSLRNAIESDVLHTRPYSLTTPDYESIIKACEAQKSQSGTVDNEIFVNLFEFAKRRYDVADFDGMKSNLKNTNPYYTVVGANWVLKYMQQHEAEFRNAYNIRFESTTVYDDMGNRISDLELQRGQAIQYYEFKSYKTTSLPNSNFAEQLIKDMSRRNVTSIYQLIWIFDGSKTDRDAVYKRIKEELLMDKNLTQLNTDRIRLLFNELAGKFHYAYPITNRDELRAFISGADSRWFDEIFKVVQ</sequence>
<keyword evidence="1" id="KW-0732">Signal</keyword>
<organism evidence="2 3">
    <name type="scientific">Chitinophaga oryziterrae</name>
    <dbReference type="NCBI Taxonomy" id="1031224"/>
    <lineage>
        <taxon>Bacteria</taxon>
        <taxon>Pseudomonadati</taxon>
        <taxon>Bacteroidota</taxon>
        <taxon>Chitinophagia</taxon>
        <taxon>Chitinophagales</taxon>
        <taxon>Chitinophagaceae</taxon>
        <taxon>Chitinophaga</taxon>
    </lineage>
</organism>